<evidence type="ECO:0000256" key="15">
    <source>
        <dbReference type="ARBA" id="ARBA00023273"/>
    </source>
</evidence>
<feature type="transmembrane region" description="Helical" evidence="25">
    <location>
        <begin position="524"/>
        <end position="549"/>
    </location>
</feature>
<dbReference type="InterPro" id="IPR003591">
    <property type="entry name" value="Leu-rich_rpt_typical-subtyp"/>
</dbReference>
<evidence type="ECO:0000256" key="23">
    <source>
        <dbReference type="ARBA" id="ARBA00042496"/>
    </source>
</evidence>
<evidence type="ECO:0000256" key="26">
    <source>
        <dbReference type="SAM" id="SignalP"/>
    </source>
</evidence>
<evidence type="ECO:0000256" key="20">
    <source>
        <dbReference type="ARBA" id="ARBA00038433"/>
    </source>
</evidence>
<dbReference type="GO" id="GO:0007155">
    <property type="term" value="P:cell adhesion"/>
    <property type="evidence" value="ECO:0007669"/>
    <property type="project" value="UniProtKB-KW"/>
</dbReference>
<dbReference type="PROSITE" id="PS50853">
    <property type="entry name" value="FN3"/>
    <property type="match status" value="1"/>
</dbReference>
<comment type="function">
    <text evidence="19">Cell adhesion molecule that mediates homophilic cell-cell adhesion in a Ca(2+)-independent manner. Promotes neurite outgrowth in hippocampal neurons.</text>
</comment>
<dbReference type="PANTHER" id="PTHR45842">
    <property type="entry name" value="SYNAPTIC ADHESION-LIKE MOLECULE SALM"/>
    <property type="match status" value="1"/>
</dbReference>
<keyword evidence="12" id="KW-1015">Disulfide bond</keyword>
<dbReference type="InterPro" id="IPR001611">
    <property type="entry name" value="Leu-rich_rpt"/>
</dbReference>
<dbReference type="FunFam" id="2.60.40.10:FF:000235">
    <property type="entry name" value="Leucine-rich repeat and fibronectin type III domain-containing 2"/>
    <property type="match status" value="1"/>
</dbReference>
<dbReference type="SMART" id="SM00409">
    <property type="entry name" value="IG"/>
    <property type="match status" value="1"/>
</dbReference>
<dbReference type="CDD" id="cd00063">
    <property type="entry name" value="FN3"/>
    <property type="match status" value="1"/>
</dbReference>
<dbReference type="GO" id="GO:0030425">
    <property type="term" value="C:dendrite"/>
    <property type="evidence" value="ECO:0007669"/>
    <property type="project" value="UniProtKB-SubCell"/>
</dbReference>
<keyword evidence="8" id="KW-0130">Cell adhesion</keyword>
<gene>
    <name evidence="29" type="primary">Lrfn1l</name>
    <name evidence="29" type="ORF">UROIND_R02380</name>
</gene>
<proteinExistence type="inferred from homology"/>
<dbReference type="GO" id="GO:0045211">
    <property type="term" value="C:postsynaptic membrane"/>
    <property type="evidence" value="ECO:0007669"/>
    <property type="project" value="UniProtKB-SubCell"/>
</dbReference>
<evidence type="ECO:0000259" key="27">
    <source>
        <dbReference type="PROSITE" id="PS50835"/>
    </source>
</evidence>
<evidence type="ECO:0000256" key="1">
    <source>
        <dbReference type="ARBA" id="ARBA00004251"/>
    </source>
</evidence>
<dbReference type="InterPro" id="IPR036116">
    <property type="entry name" value="FN3_sf"/>
</dbReference>
<dbReference type="InterPro" id="IPR013098">
    <property type="entry name" value="Ig_I-set"/>
</dbReference>
<evidence type="ECO:0000256" key="8">
    <source>
        <dbReference type="ARBA" id="ARBA00022889"/>
    </source>
</evidence>
<keyword evidence="7" id="KW-0677">Repeat</keyword>
<feature type="domain" description="Ig-like" evidence="27">
    <location>
        <begin position="289"/>
        <end position="377"/>
    </location>
</feature>
<evidence type="ECO:0000256" key="6">
    <source>
        <dbReference type="ARBA" id="ARBA00022729"/>
    </source>
</evidence>
<evidence type="ECO:0000256" key="7">
    <source>
        <dbReference type="ARBA" id="ARBA00022737"/>
    </source>
</evidence>
<feature type="signal peptide" evidence="26">
    <location>
        <begin position="1"/>
        <end position="18"/>
    </location>
</feature>
<keyword evidence="16" id="KW-0393">Immunoglobulin domain</keyword>
<comment type="caution">
    <text evidence="29">The sequence shown here is derived from an EMBL/GenBank/DDBJ whole genome shotgun (WGS) entry which is preliminary data.</text>
</comment>
<comment type="subunit">
    <text evidence="21">Can form heteromeric complexes with LRFN1, LRFN2, LRFN4 and LRFN5. Able to form homomeric complexes across cell junctions, between adjacent cells. Does not interact with DLG4.</text>
</comment>
<keyword evidence="30" id="KW-1185">Reference proteome</keyword>
<evidence type="ECO:0000256" key="18">
    <source>
        <dbReference type="ARBA" id="ARBA00034111"/>
    </source>
</evidence>
<dbReference type="InterPro" id="IPR036179">
    <property type="entry name" value="Ig-like_dom_sf"/>
</dbReference>
<keyword evidence="6 26" id="KW-0732">Signal</keyword>
<dbReference type="SMART" id="SM00408">
    <property type="entry name" value="IGc2"/>
    <property type="match status" value="1"/>
</dbReference>
<dbReference type="AlphaFoldDB" id="A0A852L191"/>
<keyword evidence="5 25" id="KW-0812">Transmembrane</keyword>
<dbReference type="InterPro" id="IPR032675">
    <property type="entry name" value="LRR_dom_sf"/>
</dbReference>
<evidence type="ECO:0000256" key="25">
    <source>
        <dbReference type="SAM" id="Phobius"/>
    </source>
</evidence>
<dbReference type="FunFam" id="3.80.10.10:FF:000016">
    <property type="entry name" value="Leucine-rich repeat and fibronectin type III domain-containing protein 1"/>
    <property type="match status" value="1"/>
</dbReference>
<evidence type="ECO:0000256" key="19">
    <source>
        <dbReference type="ARBA" id="ARBA00037389"/>
    </source>
</evidence>
<dbReference type="FunFam" id="3.80.10.10:FF:000019">
    <property type="entry name" value="leucine-rich repeat and fibronectin type III domain-containing protein 1"/>
    <property type="match status" value="1"/>
</dbReference>
<evidence type="ECO:0000256" key="9">
    <source>
        <dbReference type="ARBA" id="ARBA00022989"/>
    </source>
</evidence>
<feature type="compositionally biased region" description="Polar residues" evidence="24">
    <location>
        <begin position="566"/>
        <end position="589"/>
    </location>
</feature>
<feature type="region of interest" description="Disordered" evidence="24">
    <location>
        <begin position="566"/>
        <end position="616"/>
    </location>
</feature>
<dbReference type="Proteomes" id="UP000654395">
    <property type="component" value="Unassembled WGS sequence"/>
</dbReference>
<evidence type="ECO:0000256" key="10">
    <source>
        <dbReference type="ARBA" id="ARBA00023018"/>
    </source>
</evidence>
<dbReference type="SMART" id="SM00369">
    <property type="entry name" value="LRR_TYP"/>
    <property type="match status" value="5"/>
</dbReference>
<dbReference type="InterPro" id="IPR003961">
    <property type="entry name" value="FN3_dom"/>
</dbReference>
<dbReference type="Pfam" id="PF13855">
    <property type="entry name" value="LRR_8"/>
    <property type="match status" value="1"/>
</dbReference>
<dbReference type="GO" id="GO:0009986">
    <property type="term" value="C:cell surface"/>
    <property type="evidence" value="ECO:0007669"/>
    <property type="project" value="TreeGrafter"/>
</dbReference>
<keyword evidence="15" id="KW-0966">Cell projection</keyword>
<evidence type="ECO:0000256" key="21">
    <source>
        <dbReference type="ARBA" id="ARBA00038550"/>
    </source>
</evidence>
<evidence type="ECO:0000256" key="24">
    <source>
        <dbReference type="SAM" id="MobiDB-lite"/>
    </source>
</evidence>
<dbReference type="PANTHER" id="PTHR45842:SF5">
    <property type="entry name" value="LEUCINE-RICH REPEAT AND FIBRONECTIN TYPE-III DOMAIN-CONTAINING PROTEIN 3"/>
    <property type="match status" value="1"/>
</dbReference>
<dbReference type="InterPro" id="IPR003598">
    <property type="entry name" value="Ig_sub2"/>
</dbReference>
<name>A0A852L191_UROIN</name>
<evidence type="ECO:0000256" key="14">
    <source>
        <dbReference type="ARBA" id="ARBA00023257"/>
    </source>
</evidence>
<reference evidence="29" key="1">
    <citation type="submission" date="2020-02" db="EMBL/GenBank/DDBJ databases">
        <title>Bird 10,000 Genomes (B10K) Project - Family phase.</title>
        <authorList>
            <person name="Zhang G."/>
        </authorList>
    </citation>
    <scope>NUCLEOTIDE SEQUENCE</scope>
    <source>
        <strain evidence="29">B10K-DU-030-59</strain>
    </source>
</reference>
<keyword evidence="11 25" id="KW-0472">Membrane</keyword>
<feature type="domain" description="Fibronectin type-III" evidence="28">
    <location>
        <begin position="416"/>
        <end position="513"/>
    </location>
</feature>
<dbReference type="InterPro" id="IPR003599">
    <property type="entry name" value="Ig_sub"/>
</dbReference>
<dbReference type="OrthoDB" id="1394818at2759"/>
<dbReference type="SMART" id="SM00082">
    <property type="entry name" value="LRRCT"/>
    <property type="match status" value="1"/>
</dbReference>
<dbReference type="InterPro" id="IPR013783">
    <property type="entry name" value="Ig-like_fold"/>
</dbReference>
<evidence type="ECO:0000256" key="17">
    <source>
        <dbReference type="ARBA" id="ARBA00034100"/>
    </source>
</evidence>
<evidence type="ECO:0000256" key="16">
    <source>
        <dbReference type="ARBA" id="ARBA00023319"/>
    </source>
</evidence>
<dbReference type="Pfam" id="PF07679">
    <property type="entry name" value="I-set"/>
    <property type="match status" value="1"/>
</dbReference>
<dbReference type="GO" id="GO:0048787">
    <property type="term" value="C:presynaptic active zone membrane"/>
    <property type="evidence" value="ECO:0007669"/>
    <property type="project" value="TreeGrafter"/>
</dbReference>
<dbReference type="Gene3D" id="2.60.40.10">
    <property type="entry name" value="Immunoglobulins"/>
    <property type="match status" value="2"/>
</dbReference>
<feature type="chain" id="PRO_5032961840" description="Leucine-rich repeat and fibronectin type-III domain-containing protein 3" evidence="26">
    <location>
        <begin position="19"/>
        <end position="633"/>
    </location>
</feature>
<evidence type="ECO:0000256" key="22">
    <source>
        <dbReference type="ARBA" id="ARBA00039193"/>
    </source>
</evidence>
<sequence length="633" mass="69898">TMERLVVYLLVISTAVKAMMCPKRCMCQNLSPSFTILCTKTGLLFVPPSIDRRTAELRLMDNFITTLRRKDFANMTNLIHLTLSRNTISQIMPYAFLDLKGLHALHLDSNRLTRIEDDHFKGLVNLRHLILSNNQLSSISPGSLDDFLETIEDLDLSYNNLVDVPWVTVGKLSNVNTVSLDHNLIEFVPEGIFSNLHKLARLDMTSNKLKKIPPDPLFSRIPVYAKSKGSPLSSLVLSFGGNPLHCNCELVWLRRLTREDDLETCASPPELMGKYFWSIKEEEFVCEPPMITHRTPKVTVSEGQSVSLKCKAVGDPDPYVRWINPEGKLVSNTSRIVSYANGTLDISFTSTSDKGTFTCIASNAAGESTAPVQLLVTPSPNLANSTNCEKEGEAGPSDILISAKSSFPNDTKAQQQDKLVTVAELTSSSALIQWPSQQQQLPGIRMYQIQYNSSADNVLVYRMIPAASKSFLLTDLVASREYELCVLAVYDDGLTSLTATSVVGCVQFTTQEEYKQCRSLQAQFLGGTMIIIIGGIIVASVLVFIFILLMKYKVYNNHHHKNKATKVNNVCSQTNGSSQSGSMAPSTSKLAERRESSHLESSGSSSKAKSDSDLDCERVTPAHTTFLTTDPLS</sequence>
<evidence type="ECO:0000256" key="4">
    <source>
        <dbReference type="ARBA" id="ARBA00022614"/>
    </source>
</evidence>
<dbReference type="Gene3D" id="3.80.10.10">
    <property type="entry name" value="Ribonuclease Inhibitor"/>
    <property type="match status" value="2"/>
</dbReference>
<protein>
    <recommendedName>
        <fullName evidence="22">Leucine-rich repeat and fibronectin type-III domain-containing protein 3</fullName>
    </recommendedName>
    <alternativeName>
        <fullName evidence="23">Synaptic adhesion-like molecule 4</fullName>
    </alternativeName>
</protein>
<dbReference type="SUPFAM" id="SSF49265">
    <property type="entry name" value="Fibronectin type III"/>
    <property type="match status" value="1"/>
</dbReference>
<dbReference type="InterPro" id="IPR050467">
    <property type="entry name" value="LRFN"/>
</dbReference>
<dbReference type="SUPFAM" id="SSF48726">
    <property type="entry name" value="Immunoglobulin"/>
    <property type="match status" value="1"/>
</dbReference>
<keyword evidence="14" id="KW-0628">Postsynaptic cell membrane</keyword>
<dbReference type="InterPro" id="IPR000483">
    <property type="entry name" value="Cys-rich_flank_reg_C"/>
</dbReference>
<dbReference type="EMBL" id="WBNH01009081">
    <property type="protein sequence ID" value="NXX83212.1"/>
    <property type="molecule type" value="Genomic_DNA"/>
</dbReference>
<dbReference type="FunFam" id="2.60.40.10:FF:000091">
    <property type="entry name" value="Leucine-rich repeat and fibronectin type III domain-containing protein 1"/>
    <property type="match status" value="1"/>
</dbReference>
<evidence type="ECO:0000256" key="13">
    <source>
        <dbReference type="ARBA" id="ARBA00023180"/>
    </source>
</evidence>
<keyword evidence="13" id="KW-0325">Glycoprotein</keyword>
<evidence type="ECO:0000259" key="28">
    <source>
        <dbReference type="PROSITE" id="PS50853"/>
    </source>
</evidence>
<dbReference type="Pfam" id="PF00041">
    <property type="entry name" value="fn3"/>
    <property type="match status" value="1"/>
</dbReference>
<dbReference type="PROSITE" id="PS51450">
    <property type="entry name" value="LRR"/>
    <property type="match status" value="2"/>
</dbReference>
<feature type="non-terminal residue" evidence="29">
    <location>
        <position position="1"/>
    </location>
</feature>
<evidence type="ECO:0000256" key="11">
    <source>
        <dbReference type="ARBA" id="ARBA00023136"/>
    </source>
</evidence>
<dbReference type="SMART" id="SM00365">
    <property type="entry name" value="LRR_SD22"/>
    <property type="match status" value="4"/>
</dbReference>
<dbReference type="InterPro" id="IPR007110">
    <property type="entry name" value="Ig-like_dom"/>
</dbReference>
<accession>A0A852L191</accession>
<evidence type="ECO:0000313" key="29">
    <source>
        <dbReference type="EMBL" id="NXX83212.1"/>
    </source>
</evidence>
<dbReference type="SUPFAM" id="SSF52058">
    <property type="entry name" value="L domain-like"/>
    <property type="match status" value="1"/>
</dbReference>
<keyword evidence="3" id="KW-1003">Cell membrane</keyword>
<keyword evidence="4" id="KW-0433">Leucine-rich repeat</keyword>
<evidence type="ECO:0000256" key="12">
    <source>
        <dbReference type="ARBA" id="ARBA00023157"/>
    </source>
</evidence>
<comment type="similarity">
    <text evidence="20">Belongs to the LRFN family.</text>
</comment>
<feature type="non-terminal residue" evidence="29">
    <location>
        <position position="633"/>
    </location>
</feature>
<comment type="subcellular location">
    <subcellularLocation>
        <location evidence="1">Cell membrane</location>
        <topology evidence="1">Single-pass type I membrane protein</topology>
    </subcellularLocation>
    <subcellularLocation>
        <location evidence="2">Cell projection</location>
        <location evidence="2">Dendrite</location>
    </subcellularLocation>
    <subcellularLocation>
        <location evidence="17">Postsynaptic cell membrane</location>
    </subcellularLocation>
    <subcellularLocation>
        <location evidence="18">Presynaptic cell membrane</location>
    </subcellularLocation>
</comment>
<keyword evidence="10" id="KW-0770">Synapse</keyword>
<evidence type="ECO:0000256" key="2">
    <source>
        <dbReference type="ARBA" id="ARBA00004279"/>
    </source>
</evidence>
<dbReference type="PROSITE" id="PS50835">
    <property type="entry name" value="IG_LIKE"/>
    <property type="match status" value="1"/>
</dbReference>
<organism evidence="29 30">
    <name type="scientific">Urocolius indicus</name>
    <name type="common">Red-faced mousebird</name>
    <name type="synonym">Colius indicus</name>
    <dbReference type="NCBI Taxonomy" id="458196"/>
    <lineage>
        <taxon>Eukaryota</taxon>
        <taxon>Metazoa</taxon>
        <taxon>Chordata</taxon>
        <taxon>Craniata</taxon>
        <taxon>Vertebrata</taxon>
        <taxon>Euteleostomi</taxon>
        <taxon>Archelosauria</taxon>
        <taxon>Archosauria</taxon>
        <taxon>Dinosauria</taxon>
        <taxon>Saurischia</taxon>
        <taxon>Theropoda</taxon>
        <taxon>Coelurosauria</taxon>
        <taxon>Aves</taxon>
        <taxon>Neognathae</taxon>
        <taxon>Neoaves</taxon>
        <taxon>Telluraves</taxon>
        <taxon>Coraciimorphae</taxon>
        <taxon>Coliiformes</taxon>
        <taxon>Coliidae</taxon>
        <taxon>Urocolius</taxon>
    </lineage>
</organism>
<keyword evidence="9 25" id="KW-1133">Transmembrane helix</keyword>
<evidence type="ECO:0000256" key="5">
    <source>
        <dbReference type="ARBA" id="ARBA00022692"/>
    </source>
</evidence>
<evidence type="ECO:0000313" key="30">
    <source>
        <dbReference type="Proteomes" id="UP000654395"/>
    </source>
</evidence>
<evidence type="ECO:0000256" key="3">
    <source>
        <dbReference type="ARBA" id="ARBA00022475"/>
    </source>
</evidence>